<sequence>MSKLIDNVKEVFNKTAIYAVATASKNGLPNVVPIHYVKLYDEEDTILLVDNFMNKTTKNLNENPWIAISVWDYDRKQAFQIKGEANIITSGKVFDDAVSWVQKTMPQLQPKSAILLKVTNVFNCQPGPDIGKEL</sequence>
<dbReference type="Pfam" id="PF01243">
    <property type="entry name" value="PNPOx_N"/>
    <property type="match status" value="1"/>
</dbReference>
<dbReference type="EMBL" id="FOOX01000003">
    <property type="protein sequence ID" value="SFG26277.1"/>
    <property type="molecule type" value="Genomic_DNA"/>
</dbReference>
<dbReference type="InterPro" id="IPR012349">
    <property type="entry name" value="Split_barrel_FMN-bd"/>
</dbReference>
<keyword evidence="3" id="KW-1185">Reference proteome</keyword>
<dbReference type="InterPro" id="IPR011576">
    <property type="entry name" value="Pyridox_Oxase_N"/>
</dbReference>
<name>A0A1I2QJ94_9FIRM</name>
<dbReference type="STRING" id="341036.SAMN05660649_01189"/>
<gene>
    <name evidence="2" type="ORF">SAMN05660649_01189</name>
</gene>
<evidence type="ECO:0000259" key="1">
    <source>
        <dbReference type="Pfam" id="PF01243"/>
    </source>
</evidence>
<dbReference type="PANTHER" id="PTHR40660:SF1">
    <property type="entry name" value="5'-PHOSPHATE OXIDASE PUTATIVE DOMAIN-CONTAINING PROTEIN-RELATED"/>
    <property type="match status" value="1"/>
</dbReference>
<feature type="domain" description="Pyridoxamine 5'-phosphate oxidase N-terminal" evidence="1">
    <location>
        <begin position="6"/>
        <end position="123"/>
    </location>
</feature>
<proteinExistence type="predicted"/>
<organism evidence="2 3">
    <name type="scientific">Desulfotruncus arcticus DSM 17038</name>
    <dbReference type="NCBI Taxonomy" id="1121424"/>
    <lineage>
        <taxon>Bacteria</taxon>
        <taxon>Bacillati</taxon>
        <taxon>Bacillota</taxon>
        <taxon>Clostridia</taxon>
        <taxon>Eubacteriales</taxon>
        <taxon>Desulfallaceae</taxon>
        <taxon>Desulfotruncus</taxon>
    </lineage>
</organism>
<dbReference type="AlphaFoldDB" id="A0A1I2QJ94"/>
<reference evidence="3" key="1">
    <citation type="submission" date="2016-10" db="EMBL/GenBank/DDBJ databases">
        <authorList>
            <person name="Varghese N."/>
            <person name="Submissions S."/>
        </authorList>
    </citation>
    <scope>NUCLEOTIDE SEQUENCE [LARGE SCALE GENOMIC DNA]</scope>
    <source>
        <strain evidence="3">DSM 17038</strain>
    </source>
</reference>
<protein>
    <recommendedName>
        <fullName evidence="1">Pyridoxamine 5'-phosphate oxidase N-terminal domain-containing protein</fullName>
    </recommendedName>
</protein>
<dbReference type="Proteomes" id="UP000199337">
    <property type="component" value="Unassembled WGS sequence"/>
</dbReference>
<dbReference type="RefSeq" id="WP_092469650.1">
    <property type="nucleotide sequence ID" value="NZ_FOOX01000003.1"/>
</dbReference>
<accession>A0A1I2QJ94</accession>
<dbReference type="OrthoDB" id="1494384at2"/>
<evidence type="ECO:0000313" key="2">
    <source>
        <dbReference type="EMBL" id="SFG26277.1"/>
    </source>
</evidence>
<dbReference type="Gene3D" id="2.30.110.10">
    <property type="entry name" value="Electron Transport, Fmn-binding Protein, Chain A"/>
    <property type="match status" value="1"/>
</dbReference>
<dbReference type="PANTHER" id="PTHR40660">
    <property type="entry name" value="5'-PHOSPHATE OXIDASE PUTATIVE DOMAIN-CONTAINING PROTEIN-RELATED"/>
    <property type="match status" value="1"/>
</dbReference>
<evidence type="ECO:0000313" key="3">
    <source>
        <dbReference type="Proteomes" id="UP000199337"/>
    </source>
</evidence>
<dbReference type="SUPFAM" id="SSF50475">
    <property type="entry name" value="FMN-binding split barrel"/>
    <property type="match status" value="1"/>
</dbReference>